<dbReference type="InterPro" id="IPR036614">
    <property type="entry name" value="RusA-like_sf"/>
</dbReference>
<dbReference type="RefSeq" id="WP_130505335.1">
    <property type="nucleotide sequence ID" value="NZ_SHLC01000001.1"/>
</dbReference>
<dbReference type="Proteomes" id="UP000291483">
    <property type="component" value="Unassembled WGS sequence"/>
</dbReference>
<dbReference type="SUPFAM" id="SSF103084">
    <property type="entry name" value="Holliday junction resolvase RusA"/>
    <property type="match status" value="1"/>
</dbReference>
<dbReference type="AlphaFoldDB" id="A0A4Q8AKB3"/>
<gene>
    <name evidence="1" type="ORF">EV379_1215</name>
</gene>
<evidence type="ECO:0000313" key="1">
    <source>
        <dbReference type="EMBL" id="RZU64904.1"/>
    </source>
</evidence>
<dbReference type="EMBL" id="SHLC01000001">
    <property type="protein sequence ID" value="RZU64904.1"/>
    <property type="molecule type" value="Genomic_DNA"/>
</dbReference>
<proteinExistence type="predicted"/>
<reference evidence="1 2" key="1">
    <citation type="submission" date="2019-02" db="EMBL/GenBank/DDBJ databases">
        <title>Sequencing the genomes of 1000 actinobacteria strains.</title>
        <authorList>
            <person name="Klenk H.-P."/>
        </authorList>
    </citation>
    <scope>NUCLEOTIDE SEQUENCE [LARGE SCALE GENOMIC DNA]</scope>
    <source>
        <strain evidence="1 2">DSM 18319</strain>
    </source>
</reference>
<dbReference type="GO" id="GO:0006310">
    <property type="term" value="P:DNA recombination"/>
    <property type="evidence" value="ECO:0007669"/>
    <property type="project" value="InterPro"/>
</dbReference>
<protein>
    <recommendedName>
        <fullName evidence="3">Holliday junction resolvase RusA-like endonuclease</fullName>
    </recommendedName>
</protein>
<comment type="caution">
    <text evidence="1">The sequence shown here is derived from an EMBL/GenBank/DDBJ whole genome shotgun (WGS) entry which is preliminary data.</text>
</comment>
<keyword evidence="2" id="KW-1185">Reference proteome</keyword>
<dbReference type="GO" id="GO:0006281">
    <property type="term" value="P:DNA repair"/>
    <property type="evidence" value="ECO:0007669"/>
    <property type="project" value="InterPro"/>
</dbReference>
<sequence length="135" mass="15459">MTPWNGNGYTQAPAEPFVTVLHFDYPRPPIAANDRTHWAHKARLTKQVRIKTAELAKRIPELGRIRVSLVWVVKDKRRRDGGENITPTLKPMIDGLVDAGIVEDDTQEQVTRDMPLIEYRPGAVAHMELRIEEIR</sequence>
<organism evidence="1 2">
    <name type="scientific">Microterricola gilva</name>
    <dbReference type="NCBI Taxonomy" id="393267"/>
    <lineage>
        <taxon>Bacteria</taxon>
        <taxon>Bacillati</taxon>
        <taxon>Actinomycetota</taxon>
        <taxon>Actinomycetes</taxon>
        <taxon>Micrococcales</taxon>
        <taxon>Microbacteriaceae</taxon>
        <taxon>Microterricola</taxon>
    </lineage>
</organism>
<dbReference type="GO" id="GO:0000287">
    <property type="term" value="F:magnesium ion binding"/>
    <property type="evidence" value="ECO:0007669"/>
    <property type="project" value="InterPro"/>
</dbReference>
<name>A0A4Q8AKB3_9MICO</name>
<evidence type="ECO:0000313" key="2">
    <source>
        <dbReference type="Proteomes" id="UP000291483"/>
    </source>
</evidence>
<dbReference type="OrthoDB" id="4547053at2"/>
<accession>A0A4Q8AKB3</accession>
<dbReference type="Gene3D" id="3.30.1330.70">
    <property type="entry name" value="Holliday junction resolvase RusA"/>
    <property type="match status" value="1"/>
</dbReference>
<evidence type="ECO:0008006" key="3">
    <source>
        <dbReference type="Google" id="ProtNLM"/>
    </source>
</evidence>